<evidence type="ECO:0000313" key="1">
    <source>
        <dbReference type="EMBL" id="KAF0936162.1"/>
    </source>
</evidence>
<protein>
    <submittedName>
        <fullName evidence="1">Uncharacterized protein</fullName>
    </submittedName>
</protein>
<name>A0A6G1FH92_9ORYZ</name>
<gene>
    <name evidence="1" type="ORF">E2562_038977</name>
</gene>
<dbReference type="PANTHER" id="PTHR33675:SF8">
    <property type="entry name" value="HOLOCARBOXYLASE SYNTHETASE"/>
    <property type="match status" value="1"/>
</dbReference>
<dbReference type="EMBL" id="SPHZ02000001">
    <property type="protein sequence ID" value="KAF0936162.1"/>
    <property type="molecule type" value="Genomic_DNA"/>
</dbReference>
<dbReference type="PANTHER" id="PTHR33675">
    <property type="entry name" value="NUCLEAR RECEPTOR FAMILY 2 GROUP C PROTEIN"/>
    <property type="match status" value="1"/>
</dbReference>
<accession>A0A6G1FH92</accession>
<comment type="caution">
    <text evidence="1">The sequence shown here is derived from an EMBL/GenBank/DDBJ whole genome shotgun (WGS) entry which is preliminary data.</text>
</comment>
<keyword evidence="2" id="KW-1185">Reference proteome</keyword>
<reference evidence="1 2" key="1">
    <citation type="submission" date="2019-11" db="EMBL/GenBank/DDBJ databases">
        <title>Whole genome sequence of Oryza granulata.</title>
        <authorList>
            <person name="Li W."/>
        </authorList>
    </citation>
    <scope>NUCLEOTIDE SEQUENCE [LARGE SCALE GENOMIC DNA]</scope>
    <source>
        <strain evidence="2">cv. Menghai</strain>
        <tissue evidence="1">Leaf</tissue>
    </source>
</reference>
<dbReference type="AlphaFoldDB" id="A0A6G1FH92"/>
<evidence type="ECO:0000313" key="2">
    <source>
        <dbReference type="Proteomes" id="UP000479710"/>
    </source>
</evidence>
<dbReference type="Proteomes" id="UP000479710">
    <property type="component" value="Unassembled WGS sequence"/>
</dbReference>
<organism evidence="1 2">
    <name type="scientific">Oryza meyeriana var. granulata</name>
    <dbReference type="NCBI Taxonomy" id="110450"/>
    <lineage>
        <taxon>Eukaryota</taxon>
        <taxon>Viridiplantae</taxon>
        <taxon>Streptophyta</taxon>
        <taxon>Embryophyta</taxon>
        <taxon>Tracheophyta</taxon>
        <taxon>Spermatophyta</taxon>
        <taxon>Magnoliopsida</taxon>
        <taxon>Liliopsida</taxon>
        <taxon>Poales</taxon>
        <taxon>Poaceae</taxon>
        <taxon>BOP clade</taxon>
        <taxon>Oryzoideae</taxon>
        <taxon>Oryzeae</taxon>
        <taxon>Oryzinae</taxon>
        <taxon>Oryza</taxon>
        <taxon>Oryza meyeriana</taxon>
    </lineage>
</organism>
<proteinExistence type="predicted"/>
<sequence length="95" mass="11014">MGRKRKTGAAPRLDDADHTLYSTFSTAANSLSHLYSQAIVQQRQSFHAGKHHVLVRTIHTQFPPHFYRFDADIDRFTRPAKLQLTLRSDFDMPKF</sequence>
<dbReference type="OrthoDB" id="755598at2759"/>